<dbReference type="Proteomes" id="UP000663868">
    <property type="component" value="Unassembled WGS sequence"/>
</dbReference>
<dbReference type="Proteomes" id="UP000663860">
    <property type="component" value="Unassembled WGS sequence"/>
</dbReference>
<dbReference type="Pfam" id="PF25898">
    <property type="entry name" value="LolA_2nd_metazoa"/>
    <property type="match status" value="1"/>
</dbReference>
<evidence type="ECO:0000313" key="5">
    <source>
        <dbReference type="EMBL" id="CAF0933891.1"/>
    </source>
</evidence>
<accession>A0A814BX28</accession>
<feature type="transmembrane region" description="Helical" evidence="1">
    <location>
        <begin position="611"/>
        <end position="633"/>
    </location>
</feature>
<evidence type="ECO:0000259" key="3">
    <source>
        <dbReference type="Pfam" id="PF25898"/>
    </source>
</evidence>
<evidence type="ECO:0000256" key="1">
    <source>
        <dbReference type="SAM" id="Phobius"/>
    </source>
</evidence>
<sequence>MRQMQLYLVIFNLVLIPCIYTQTPVDPQLCPAGATSPTLDPYWHAIPSRFEIMTEIVLNTGVVDVSQAFSSQRDAIMTNSPQGTVQSYWNFDTNEHFEVLTNNSNPLQTPKCIRQVIDTTSETTVYQSNTLMLKPSALLGFDGRNQINPLWGIQYDGDEDLRGIPTNRFKSCFYLDDIKATVSATYYISNVKKFQSYLPANQSIILQIDVRVKNYLSKMNSYTYNVFRYIPNPNRRQERQALETPAGVFCPNRTSILSLPTDIPERTTINSESFIPEVNSSIYSSHGLFDNEFQFTRLDLWYPDPFGGPTWSHFTEIHDFGTGLAYNYNHTTRQCMVNDINTFFGDAESVEGQPNLVQMGSPQHLIVMDDITNHYTGEKRCRDRVWCHVWIGEKKYPNNTVQHQEWYWASTFNGEPLQRMIPMKMVWKTYVNDVLTNAVESTMFNYRRNPNTIFEIDFALADCYRALGPDQKFNLAVLSFKIGNDKKYPVFENINYLRLHIFETLMYALHIRPIRISNLIVDQDDSNENILVTFTLLDAPPRTGPVEVSIKETSLDTLIERLNSAIDSNTLTFRARTSTKQIILRARISSLNIQHQSTQEKVRSTGPKITGLWIGFIIVGVLVGGVGGFFLLAKMATS</sequence>
<dbReference type="AlphaFoldDB" id="A0A814BX28"/>
<keyword evidence="1" id="KW-0812">Transmembrane</keyword>
<dbReference type="EMBL" id="CAJOBB010000694">
    <property type="protein sequence ID" value="CAF3732355.1"/>
    <property type="molecule type" value="Genomic_DNA"/>
</dbReference>
<feature type="chain" id="PRO_5036409883" evidence="2">
    <location>
        <begin position="22"/>
        <end position="638"/>
    </location>
</feature>
<dbReference type="PANTHER" id="PTHR36902:SF1">
    <property type="entry name" value="ENRICHED IN SURFACE-LABELED PROTEOME PROTEIN 9"/>
    <property type="match status" value="1"/>
</dbReference>
<gene>
    <name evidence="5" type="ORF">IZO911_LOCUS14033</name>
    <name evidence="6" type="ORF">KXQ929_LOCUS13136</name>
</gene>
<dbReference type="InterPro" id="IPR058265">
    <property type="entry name" value="DUF7959"/>
</dbReference>
<reference evidence="5" key="1">
    <citation type="submission" date="2021-02" db="EMBL/GenBank/DDBJ databases">
        <authorList>
            <person name="Nowell W R."/>
        </authorList>
    </citation>
    <scope>NUCLEOTIDE SEQUENCE</scope>
</reference>
<keyword evidence="2" id="KW-0732">Signal</keyword>
<protein>
    <submittedName>
        <fullName evidence="5">Uncharacterized protein</fullName>
    </submittedName>
</protein>
<evidence type="ECO:0000313" key="6">
    <source>
        <dbReference type="EMBL" id="CAF3732355.1"/>
    </source>
</evidence>
<feature type="signal peptide" evidence="2">
    <location>
        <begin position="1"/>
        <end position="21"/>
    </location>
</feature>
<keyword evidence="1" id="KW-0472">Membrane</keyword>
<evidence type="ECO:0000256" key="2">
    <source>
        <dbReference type="SAM" id="SignalP"/>
    </source>
</evidence>
<feature type="domain" description="DUF7959" evidence="4">
    <location>
        <begin position="493"/>
        <end position="591"/>
    </location>
</feature>
<dbReference type="EMBL" id="CAJNOE010000115">
    <property type="protein sequence ID" value="CAF0933891.1"/>
    <property type="molecule type" value="Genomic_DNA"/>
</dbReference>
<name>A0A814BX28_9BILA</name>
<keyword evidence="1" id="KW-1133">Transmembrane helix</keyword>
<proteinExistence type="predicted"/>
<feature type="domain" description="LolA-like" evidence="3">
    <location>
        <begin position="245"/>
        <end position="457"/>
    </location>
</feature>
<dbReference type="Pfam" id="PF25899">
    <property type="entry name" value="DUF7959"/>
    <property type="match status" value="1"/>
</dbReference>
<organism evidence="5 7">
    <name type="scientific">Adineta steineri</name>
    <dbReference type="NCBI Taxonomy" id="433720"/>
    <lineage>
        <taxon>Eukaryota</taxon>
        <taxon>Metazoa</taxon>
        <taxon>Spiralia</taxon>
        <taxon>Gnathifera</taxon>
        <taxon>Rotifera</taxon>
        <taxon>Eurotatoria</taxon>
        <taxon>Bdelloidea</taxon>
        <taxon>Adinetida</taxon>
        <taxon>Adinetidae</taxon>
        <taxon>Adineta</taxon>
    </lineage>
</organism>
<comment type="caution">
    <text evidence="5">The sequence shown here is derived from an EMBL/GenBank/DDBJ whole genome shotgun (WGS) entry which is preliminary data.</text>
</comment>
<dbReference type="InterPro" id="IPR058831">
    <property type="entry name" value="LolA-like_dom_2nd"/>
</dbReference>
<dbReference type="PANTHER" id="PTHR36902">
    <property type="entry name" value="ENRICHED IN SURFACE-LABELED PROTEOME PROTEIN 9"/>
    <property type="match status" value="1"/>
</dbReference>
<evidence type="ECO:0000259" key="4">
    <source>
        <dbReference type="Pfam" id="PF25899"/>
    </source>
</evidence>
<evidence type="ECO:0000313" key="7">
    <source>
        <dbReference type="Proteomes" id="UP000663860"/>
    </source>
</evidence>